<evidence type="ECO:0000313" key="5">
    <source>
        <dbReference type="RefSeq" id="XP_002740907.1"/>
    </source>
</evidence>
<dbReference type="Proteomes" id="UP000694865">
    <property type="component" value="Unplaced"/>
</dbReference>
<protein>
    <submittedName>
        <fullName evidence="5">Sulfotransferase family cytosolic 1B member 1-like</fullName>
    </submittedName>
</protein>
<proteinExistence type="inferred from homology"/>
<organism evidence="4 5">
    <name type="scientific">Saccoglossus kowalevskii</name>
    <name type="common">Acorn worm</name>
    <dbReference type="NCBI Taxonomy" id="10224"/>
    <lineage>
        <taxon>Eukaryota</taxon>
        <taxon>Metazoa</taxon>
        <taxon>Hemichordata</taxon>
        <taxon>Enteropneusta</taxon>
        <taxon>Harrimaniidae</taxon>
        <taxon>Saccoglossus</taxon>
    </lineage>
</organism>
<dbReference type="GeneID" id="100368696"/>
<dbReference type="PANTHER" id="PTHR11783">
    <property type="entry name" value="SULFOTRANSFERASE SULT"/>
    <property type="match status" value="1"/>
</dbReference>
<evidence type="ECO:0000313" key="4">
    <source>
        <dbReference type="Proteomes" id="UP000694865"/>
    </source>
</evidence>
<comment type="similarity">
    <text evidence="1">Belongs to the sulfotransferase 1 family.</text>
</comment>
<evidence type="ECO:0000259" key="3">
    <source>
        <dbReference type="Pfam" id="PF00685"/>
    </source>
</evidence>
<feature type="domain" description="Sulfotransferase" evidence="3">
    <location>
        <begin position="38"/>
        <end position="293"/>
    </location>
</feature>
<dbReference type="RefSeq" id="XP_002740907.1">
    <property type="nucleotide sequence ID" value="XM_002740861.1"/>
</dbReference>
<accession>A0ABM0GZK8</accession>
<keyword evidence="4" id="KW-1185">Reference proteome</keyword>
<evidence type="ECO:0000256" key="1">
    <source>
        <dbReference type="ARBA" id="ARBA00005771"/>
    </source>
</evidence>
<gene>
    <name evidence="5" type="primary">LOC100368696</name>
</gene>
<keyword evidence="2" id="KW-0808">Transferase</keyword>
<dbReference type="InterPro" id="IPR027417">
    <property type="entry name" value="P-loop_NTPase"/>
</dbReference>
<evidence type="ECO:0000256" key="2">
    <source>
        <dbReference type="ARBA" id="ARBA00022679"/>
    </source>
</evidence>
<sequence length="301" mass="35513">MSISTQFRKFGSHYFPTRVYDFTKLEERMAEKFKFRGDDVVVVGFPKSGIHWLLISLREMYKSDWGIYKVGDKVMEPLLEWLMWRDDVALPGFHTECRAQFHSRGPDAIPSPRLFRSHLPREVFPLKQVKKKGAKVIHIARNPKDVCVSSFYYYKTFFDGEWEAPWDRLVENDFAEGTMLYGPYVTYETMWHEAGLEDNVLHIYYEDMKTNYRETLEKMAQFIGRPVTVGDIERTHSTYSSISNMKPSQISYMPFDNQTGSFFRKGVIGNWKEKFTVAQNEQFDKDIVSELHNNGITFRYE</sequence>
<dbReference type="SUPFAM" id="SSF52540">
    <property type="entry name" value="P-loop containing nucleoside triphosphate hydrolases"/>
    <property type="match status" value="1"/>
</dbReference>
<dbReference type="InterPro" id="IPR000863">
    <property type="entry name" value="Sulfotransferase_dom"/>
</dbReference>
<name>A0ABM0GZK8_SACKO</name>
<dbReference type="Gene3D" id="3.40.50.300">
    <property type="entry name" value="P-loop containing nucleotide triphosphate hydrolases"/>
    <property type="match status" value="1"/>
</dbReference>
<dbReference type="Pfam" id="PF00685">
    <property type="entry name" value="Sulfotransfer_1"/>
    <property type="match status" value="1"/>
</dbReference>
<reference evidence="5" key="1">
    <citation type="submission" date="2025-08" db="UniProtKB">
        <authorList>
            <consortium name="RefSeq"/>
        </authorList>
    </citation>
    <scope>IDENTIFICATION</scope>
    <source>
        <tissue evidence="5">Testes</tissue>
    </source>
</reference>